<dbReference type="Gene3D" id="3.40.50.150">
    <property type="entry name" value="Vaccinia Virus protein VP39"/>
    <property type="match status" value="1"/>
</dbReference>
<feature type="binding site" evidence="5">
    <location>
        <position position="38"/>
    </location>
    <ligand>
        <name>S-adenosyl-L-methionine</name>
        <dbReference type="ChEBI" id="CHEBI:59789"/>
    </ligand>
</feature>
<proteinExistence type="inferred from homology"/>
<keyword evidence="4 5" id="KW-0949">S-adenosyl-L-methionine</keyword>
<dbReference type="Pfam" id="PF13489">
    <property type="entry name" value="Methyltransf_23"/>
    <property type="match status" value="1"/>
</dbReference>
<comment type="pathway">
    <text evidence="5">Cofactor biosynthesis; ubiquinone biosynthesis.</text>
</comment>
<dbReference type="Proteomes" id="UP000276634">
    <property type="component" value="Unassembled WGS sequence"/>
</dbReference>
<dbReference type="RefSeq" id="WP_123401844.1">
    <property type="nucleotide sequence ID" value="NZ_RJVI01000002.1"/>
</dbReference>
<dbReference type="EC" id="2.1.1.222" evidence="5"/>
<comment type="function">
    <text evidence="5">O-methyltransferase that catalyzes the 2 O-methylation steps in the ubiquinone biosynthetic pathway.</text>
</comment>
<feature type="binding site" evidence="5">
    <location>
        <position position="78"/>
    </location>
    <ligand>
        <name>S-adenosyl-L-methionine</name>
        <dbReference type="ChEBI" id="CHEBI:59789"/>
    </ligand>
</feature>
<comment type="similarity">
    <text evidence="5">Belongs to the methyltransferase superfamily. UbiG/COQ3 family.</text>
</comment>
<comment type="caution">
    <text evidence="6">The sequence shown here is derived from an EMBL/GenBank/DDBJ whole genome shotgun (WGS) entry which is preliminary data.</text>
</comment>
<reference evidence="6 7" key="1">
    <citation type="submission" date="2018-11" db="EMBL/GenBank/DDBJ databases">
        <title>Genomic Encyclopedia of Type Strains, Phase IV (KMG-IV): sequencing the most valuable type-strain genomes for metagenomic binning, comparative biology and taxonomic classification.</title>
        <authorList>
            <person name="Goeker M."/>
        </authorList>
    </citation>
    <scope>NUCLEOTIDE SEQUENCE [LARGE SCALE GENOMIC DNA]</scope>
    <source>
        <strain evidence="6 7">DSM 100275</strain>
    </source>
</reference>
<accession>A0A3N1Y0F1</accession>
<dbReference type="OrthoDB" id="9801538at2"/>
<dbReference type="UniPathway" id="UPA00232"/>
<dbReference type="HAMAP" id="MF_00472">
    <property type="entry name" value="UbiG"/>
    <property type="match status" value="1"/>
</dbReference>
<dbReference type="InterPro" id="IPR029063">
    <property type="entry name" value="SAM-dependent_MTases_sf"/>
</dbReference>
<dbReference type="EMBL" id="RJVI01000002">
    <property type="protein sequence ID" value="ROR32286.1"/>
    <property type="molecule type" value="Genomic_DNA"/>
</dbReference>
<protein>
    <recommendedName>
        <fullName evidence="5">Ubiquinone biosynthesis O-methyltransferase</fullName>
    </recommendedName>
    <alternativeName>
        <fullName evidence="5">2-polyprenyl-6-hydroxyphenol methylase</fullName>
        <ecNumber evidence="5">2.1.1.222</ecNumber>
    </alternativeName>
    <alternativeName>
        <fullName evidence="5">3-demethylubiquinone 3-O-methyltransferase</fullName>
        <ecNumber evidence="5">2.1.1.64</ecNumber>
    </alternativeName>
</protein>
<comment type="catalytic activity">
    <reaction evidence="5">
        <text>a 3-demethylubiquinol + S-adenosyl-L-methionine = a ubiquinol + S-adenosyl-L-homocysteine + H(+)</text>
        <dbReference type="Rhea" id="RHEA:44380"/>
        <dbReference type="Rhea" id="RHEA-COMP:9566"/>
        <dbReference type="Rhea" id="RHEA-COMP:10914"/>
        <dbReference type="ChEBI" id="CHEBI:15378"/>
        <dbReference type="ChEBI" id="CHEBI:17976"/>
        <dbReference type="ChEBI" id="CHEBI:57856"/>
        <dbReference type="ChEBI" id="CHEBI:59789"/>
        <dbReference type="ChEBI" id="CHEBI:84422"/>
        <dbReference type="EC" id="2.1.1.64"/>
    </reaction>
</comment>
<dbReference type="InterPro" id="IPR010233">
    <property type="entry name" value="UbiG_MeTrfase"/>
</dbReference>
<keyword evidence="7" id="KW-1185">Reference proteome</keyword>
<dbReference type="SUPFAM" id="SSF53335">
    <property type="entry name" value="S-adenosyl-L-methionine-dependent methyltransferases"/>
    <property type="match status" value="1"/>
</dbReference>
<evidence type="ECO:0000256" key="5">
    <source>
        <dbReference type="HAMAP-Rule" id="MF_00472"/>
    </source>
</evidence>
<keyword evidence="2 5" id="KW-0808">Transferase</keyword>
<feature type="binding site" evidence="5">
    <location>
        <position position="122"/>
    </location>
    <ligand>
        <name>S-adenosyl-L-methionine</name>
        <dbReference type="ChEBI" id="CHEBI:59789"/>
    </ligand>
</feature>
<keyword evidence="1 5" id="KW-0489">Methyltransferase</keyword>
<dbReference type="NCBIfam" id="TIGR01983">
    <property type="entry name" value="UbiG"/>
    <property type="match status" value="1"/>
</dbReference>
<keyword evidence="3 5" id="KW-0831">Ubiquinone biosynthesis</keyword>
<name>A0A3N1Y0F1_9GAMM</name>
<evidence type="ECO:0000256" key="3">
    <source>
        <dbReference type="ARBA" id="ARBA00022688"/>
    </source>
</evidence>
<sequence length="236" mass="25134">MSTPNLDPAEIARFDGFAARWWDPDGEMRALHAMNPVRLAYIDRHCALAGRRVLDVGCGGGILAEAMAGLGAEVTGIDASAEALAVARSHAVATGVQVRYEEATAEAWAETHAGSYAAVTCMELLEHVPDPAGLVAACARLAAPGGWVFFSTINRTWMARALAIGAAEHLLGLVPRGTHRHDRFVRPSELAAWGRAAGLDAVDVTGVVFDPLAWRFREAACVEVNYMAAFRREAAA</sequence>
<keyword evidence="6" id="KW-0830">Ubiquinone</keyword>
<dbReference type="GO" id="GO:0102208">
    <property type="term" value="F:2-polyprenyl-6-hydroxyphenol methylase activity"/>
    <property type="evidence" value="ECO:0007669"/>
    <property type="project" value="UniProtKB-EC"/>
</dbReference>
<evidence type="ECO:0000256" key="2">
    <source>
        <dbReference type="ARBA" id="ARBA00022679"/>
    </source>
</evidence>
<organism evidence="6 7">
    <name type="scientific">Inmirania thermothiophila</name>
    <dbReference type="NCBI Taxonomy" id="1750597"/>
    <lineage>
        <taxon>Bacteria</taxon>
        <taxon>Pseudomonadati</taxon>
        <taxon>Pseudomonadota</taxon>
        <taxon>Gammaproteobacteria</taxon>
        <taxon>Chromatiales</taxon>
        <taxon>Ectothiorhodospiraceae</taxon>
        <taxon>Inmirania</taxon>
    </lineage>
</organism>
<evidence type="ECO:0000313" key="7">
    <source>
        <dbReference type="Proteomes" id="UP000276634"/>
    </source>
</evidence>
<evidence type="ECO:0000256" key="1">
    <source>
        <dbReference type="ARBA" id="ARBA00022603"/>
    </source>
</evidence>
<dbReference type="AlphaFoldDB" id="A0A3N1Y0F1"/>
<evidence type="ECO:0000313" key="6">
    <source>
        <dbReference type="EMBL" id="ROR32286.1"/>
    </source>
</evidence>
<dbReference type="PANTHER" id="PTHR43464">
    <property type="entry name" value="METHYLTRANSFERASE"/>
    <property type="match status" value="1"/>
</dbReference>
<feature type="binding site" evidence="5">
    <location>
        <position position="57"/>
    </location>
    <ligand>
        <name>S-adenosyl-L-methionine</name>
        <dbReference type="ChEBI" id="CHEBI:59789"/>
    </ligand>
</feature>
<dbReference type="CDD" id="cd02440">
    <property type="entry name" value="AdoMet_MTases"/>
    <property type="match status" value="1"/>
</dbReference>
<dbReference type="GO" id="GO:0032259">
    <property type="term" value="P:methylation"/>
    <property type="evidence" value="ECO:0007669"/>
    <property type="project" value="UniProtKB-KW"/>
</dbReference>
<dbReference type="PANTHER" id="PTHR43464:SF19">
    <property type="entry name" value="UBIQUINONE BIOSYNTHESIS O-METHYLTRANSFERASE, MITOCHONDRIAL"/>
    <property type="match status" value="1"/>
</dbReference>
<comment type="catalytic activity">
    <reaction evidence="5">
        <text>a 3-(all-trans-polyprenyl)benzene-1,2-diol + S-adenosyl-L-methionine = a 2-methoxy-6-(all-trans-polyprenyl)phenol + S-adenosyl-L-homocysteine + H(+)</text>
        <dbReference type="Rhea" id="RHEA:31411"/>
        <dbReference type="Rhea" id="RHEA-COMP:9550"/>
        <dbReference type="Rhea" id="RHEA-COMP:9551"/>
        <dbReference type="ChEBI" id="CHEBI:15378"/>
        <dbReference type="ChEBI" id="CHEBI:57856"/>
        <dbReference type="ChEBI" id="CHEBI:59789"/>
        <dbReference type="ChEBI" id="CHEBI:62729"/>
        <dbReference type="ChEBI" id="CHEBI:62731"/>
        <dbReference type="EC" id="2.1.1.222"/>
    </reaction>
</comment>
<gene>
    <name evidence="5" type="primary">ubiG</name>
    <name evidence="6" type="ORF">EDC57_1484</name>
</gene>
<dbReference type="GO" id="GO:0010420">
    <property type="term" value="F:polyprenyldihydroxybenzoate methyltransferase activity"/>
    <property type="evidence" value="ECO:0007669"/>
    <property type="project" value="InterPro"/>
</dbReference>
<dbReference type="GO" id="GO:0061542">
    <property type="term" value="F:3-demethylubiquinol 3-O-methyltransferase activity"/>
    <property type="evidence" value="ECO:0007669"/>
    <property type="project" value="UniProtKB-UniRule"/>
</dbReference>
<evidence type="ECO:0000256" key="4">
    <source>
        <dbReference type="ARBA" id="ARBA00022691"/>
    </source>
</evidence>
<dbReference type="EC" id="2.1.1.64" evidence="5"/>